<evidence type="ECO:0000256" key="6">
    <source>
        <dbReference type="HAMAP-Rule" id="MF_00074"/>
    </source>
</evidence>
<dbReference type="PANTHER" id="PTHR31760">
    <property type="entry name" value="S-ADENOSYL-L-METHIONINE-DEPENDENT METHYLTRANSFERASES SUPERFAMILY PROTEIN"/>
    <property type="match status" value="1"/>
</dbReference>
<evidence type="ECO:0000256" key="2">
    <source>
        <dbReference type="ARBA" id="ARBA00022552"/>
    </source>
</evidence>
<dbReference type="GO" id="GO:0005829">
    <property type="term" value="C:cytosol"/>
    <property type="evidence" value="ECO:0007669"/>
    <property type="project" value="TreeGrafter"/>
</dbReference>
<dbReference type="OrthoDB" id="9808773at2"/>
<keyword evidence="9" id="KW-1185">Reference proteome</keyword>
<feature type="binding site" evidence="6">
    <location>
        <begin position="158"/>
        <end position="159"/>
    </location>
    <ligand>
        <name>S-adenosyl-L-methionine</name>
        <dbReference type="ChEBI" id="CHEBI:59789"/>
    </ligand>
</feature>
<feature type="binding site" evidence="6">
    <location>
        <position position="112"/>
    </location>
    <ligand>
        <name>S-adenosyl-L-methionine</name>
        <dbReference type="ChEBI" id="CHEBI:59789"/>
    </ligand>
</feature>
<feature type="region of interest" description="Disordered" evidence="7">
    <location>
        <begin position="1"/>
        <end position="27"/>
    </location>
</feature>
<comment type="subcellular location">
    <subcellularLocation>
        <location evidence="6">Cytoplasm</location>
    </subcellularLocation>
</comment>
<organism evidence="8 9">
    <name type="scientific">Achromobacter aloeverae</name>
    <dbReference type="NCBI Taxonomy" id="1750518"/>
    <lineage>
        <taxon>Bacteria</taxon>
        <taxon>Pseudomonadati</taxon>
        <taxon>Pseudomonadota</taxon>
        <taxon>Betaproteobacteria</taxon>
        <taxon>Burkholderiales</taxon>
        <taxon>Alcaligenaceae</taxon>
        <taxon>Achromobacter</taxon>
    </lineage>
</organism>
<dbReference type="GO" id="GO:0070043">
    <property type="term" value="F:rRNA (guanine-N7-)-methyltransferase activity"/>
    <property type="evidence" value="ECO:0007669"/>
    <property type="project" value="UniProtKB-UniRule"/>
</dbReference>
<reference evidence="8 9" key="1">
    <citation type="journal article" date="2017" name="Int. J. Syst. Evol. Microbiol.">
        <title>Achromobacter aloeverae sp. nov., isolated from the root of Aloe vera (L.) Burm.f.</title>
        <authorList>
            <person name="Kuncharoen N."/>
            <person name="Muramatsu Y."/>
            <person name="Shibata C."/>
            <person name="Kamakura Y."/>
            <person name="Nakagawa Y."/>
            <person name="Tanasupawat S."/>
        </authorList>
    </citation>
    <scope>NUCLEOTIDE SEQUENCE [LARGE SCALE GENOMIC DNA]</scope>
    <source>
        <strain evidence="8 9">AVA-1</strain>
    </source>
</reference>
<keyword evidence="1 6" id="KW-0963">Cytoplasm</keyword>
<dbReference type="InterPro" id="IPR029063">
    <property type="entry name" value="SAM-dependent_MTases_sf"/>
</dbReference>
<dbReference type="EC" id="2.1.1.170" evidence="6"/>
<dbReference type="EMBL" id="PYAL01000005">
    <property type="protein sequence ID" value="RXN86651.1"/>
    <property type="molecule type" value="Genomic_DNA"/>
</dbReference>
<proteinExistence type="inferred from homology"/>
<name>A0A4Q1HI61_9BURK</name>
<dbReference type="Gene3D" id="3.40.50.150">
    <property type="entry name" value="Vaccinia Virus protein VP39"/>
    <property type="match status" value="1"/>
</dbReference>
<evidence type="ECO:0000256" key="3">
    <source>
        <dbReference type="ARBA" id="ARBA00022603"/>
    </source>
</evidence>
<feature type="binding site" evidence="6">
    <location>
        <position position="172"/>
    </location>
    <ligand>
        <name>S-adenosyl-L-methionine</name>
        <dbReference type="ChEBI" id="CHEBI:59789"/>
    </ligand>
</feature>
<dbReference type="InterPro" id="IPR003682">
    <property type="entry name" value="rRNA_ssu_MeTfrase_G"/>
</dbReference>
<keyword evidence="3 6" id="KW-0489">Methyltransferase</keyword>
<dbReference type="CDD" id="cd02440">
    <property type="entry name" value="AdoMet_MTases"/>
    <property type="match status" value="1"/>
</dbReference>
<evidence type="ECO:0000256" key="4">
    <source>
        <dbReference type="ARBA" id="ARBA00022679"/>
    </source>
</evidence>
<dbReference type="Proteomes" id="UP000290849">
    <property type="component" value="Unassembled WGS sequence"/>
</dbReference>
<comment type="function">
    <text evidence="6">Specifically methylates the N7 position of guanine in position 527 of 16S rRNA.</text>
</comment>
<evidence type="ECO:0000256" key="5">
    <source>
        <dbReference type="ARBA" id="ARBA00022691"/>
    </source>
</evidence>
<gene>
    <name evidence="6" type="primary">rsmG</name>
    <name evidence="8" type="ORF">C7R54_17105</name>
</gene>
<dbReference type="PIRSF" id="PIRSF003078">
    <property type="entry name" value="GidB"/>
    <property type="match status" value="1"/>
</dbReference>
<dbReference type="NCBIfam" id="TIGR00138">
    <property type="entry name" value="rsmG_gidB"/>
    <property type="match status" value="1"/>
</dbReference>
<evidence type="ECO:0000256" key="7">
    <source>
        <dbReference type="SAM" id="MobiDB-lite"/>
    </source>
</evidence>
<comment type="caution">
    <text evidence="8">The sequence shown here is derived from an EMBL/GenBank/DDBJ whole genome shotgun (WGS) entry which is preliminary data.</text>
</comment>
<protein>
    <recommendedName>
        <fullName evidence="6">Ribosomal RNA small subunit methyltransferase G</fullName>
        <ecNumber evidence="6">2.1.1.170</ecNumber>
    </recommendedName>
    <alternativeName>
        <fullName evidence="6">16S rRNA 7-methylguanosine methyltransferase</fullName>
        <shortName evidence="6">16S rRNA m7G methyltransferase</shortName>
    </alternativeName>
</protein>
<evidence type="ECO:0000313" key="8">
    <source>
        <dbReference type="EMBL" id="RXN86651.1"/>
    </source>
</evidence>
<dbReference type="AlphaFoldDB" id="A0A4Q1HI61"/>
<dbReference type="Pfam" id="PF02527">
    <property type="entry name" value="GidB"/>
    <property type="match status" value="1"/>
</dbReference>
<keyword evidence="2 6" id="KW-0698">rRNA processing</keyword>
<dbReference type="PANTHER" id="PTHR31760:SF0">
    <property type="entry name" value="S-ADENOSYL-L-METHIONINE-DEPENDENT METHYLTRANSFERASES SUPERFAMILY PROTEIN"/>
    <property type="match status" value="1"/>
</dbReference>
<keyword evidence="4 6" id="KW-0808">Transferase</keyword>
<comment type="similarity">
    <text evidence="6">Belongs to the methyltransferase superfamily. RNA methyltransferase RsmG family.</text>
</comment>
<accession>A0A4Q1HI61</accession>
<keyword evidence="5 6" id="KW-0949">S-adenosyl-L-methionine</keyword>
<evidence type="ECO:0000313" key="9">
    <source>
        <dbReference type="Proteomes" id="UP000290849"/>
    </source>
</evidence>
<evidence type="ECO:0000256" key="1">
    <source>
        <dbReference type="ARBA" id="ARBA00022490"/>
    </source>
</evidence>
<dbReference type="HAMAP" id="MF_00074">
    <property type="entry name" value="16SrRNA_methyltr_G"/>
    <property type="match status" value="1"/>
</dbReference>
<sequence length="247" mass="26564">MSPVRTPGAASLNAAARGASAPARPSATDPAARVRACCAELDLDVSDLQVRQLLDYLAQLQRWNRTYNLTALRDPEQMLVHHVFDSLAVVAPLDRAMPANGKLYDIGAGAGLPGVILAIMRPAWRISCVDAVEKKTAFVRQMSGVLGLSNLQAVHARVEQLEPAACDVVTSRAFASLRDFADLAGRHVADDGTLVALKGKKPDDEIGELQLQGAWRIEDIQPIAVPELDAQRCLIWMRRASGSLGTP</sequence>
<comment type="caution">
    <text evidence="6">Lacks conserved residue(s) required for the propagation of feature annotation.</text>
</comment>
<comment type="catalytic activity">
    <reaction evidence="6">
        <text>guanosine(527) in 16S rRNA + S-adenosyl-L-methionine = N(7)-methylguanosine(527) in 16S rRNA + S-adenosyl-L-homocysteine</text>
        <dbReference type="Rhea" id="RHEA:42732"/>
        <dbReference type="Rhea" id="RHEA-COMP:10209"/>
        <dbReference type="Rhea" id="RHEA-COMP:10210"/>
        <dbReference type="ChEBI" id="CHEBI:57856"/>
        <dbReference type="ChEBI" id="CHEBI:59789"/>
        <dbReference type="ChEBI" id="CHEBI:74269"/>
        <dbReference type="ChEBI" id="CHEBI:74480"/>
        <dbReference type="EC" id="2.1.1.170"/>
    </reaction>
</comment>
<dbReference type="SUPFAM" id="SSF53335">
    <property type="entry name" value="S-adenosyl-L-methionine-dependent methyltransferases"/>
    <property type="match status" value="1"/>
</dbReference>
<feature type="compositionally biased region" description="Low complexity" evidence="7">
    <location>
        <begin position="7"/>
        <end position="27"/>
    </location>
</feature>
<feature type="binding site" evidence="6">
    <location>
        <position position="107"/>
    </location>
    <ligand>
        <name>S-adenosyl-L-methionine</name>
        <dbReference type="ChEBI" id="CHEBI:59789"/>
    </ligand>
</feature>